<evidence type="ECO:0000256" key="11">
    <source>
        <dbReference type="ARBA" id="ARBA00052079"/>
    </source>
</evidence>
<dbReference type="InterPro" id="IPR033116">
    <property type="entry name" value="TRYPSIN_SER"/>
</dbReference>
<evidence type="ECO:0000256" key="2">
    <source>
        <dbReference type="ARBA" id="ARBA00022659"/>
    </source>
</evidence>
<feature type="chain" id="PRO_5040421166" description="limulus clotting factor C" evidence="14">
    <location>
        <begin position="21"/>
        <end position="280"/>
    </location>
</feature>
<dbReference type="CDD" id="cd00190">
    <property type="entry name" value="Tryp_SPc"/>
    <property type="match status" value="1"/>
</dbReference>
<feature type="domain" description="Peptidase S1" evidence="15">
    <location>
        <begin position="38"/>
        <end position="278"/>
    </location>
</feature>
<dbReference type="InterPro" id="IPR018114">
    <property type="entry name" value="TRYPSIN_HIS"/>
</dbReference>
<proteinExistence type="predicted"/>
<gene>
    <name evidence="16" type="ORF">RDWZM_000750</name>
</gene>
<dbReference type="Proteomes" id="UP001142055">
    <property type="component" value="Chromosome 1"/>
</dbReference>
<dbReference type="PANTHER" id="PTHR24252:SF20">
    <property type="entry name" value="LOW QUALITY PROTEIN: TRANSMEMBRANE PROTEASE SERINE 6"/>
    <property type="match status" value="1"/>
</dbReference>
<keyword evidence="4 14" id="KW-0732">Signal</keyword>
<keyword evidence="7" id="KW-0353">Hemolymph clotting</keyword>
<evidence type="ECO:0000256" key="9">
    <source>
        <dbReference type="ARBA" id="ARBA00022889"/>
    </source>
</evidence>
<dbReference type="SMART" id="SM00020">
    <property type="entry name" value="Tryp_SPc"/>
    <property type="match status" value="1"/>
</dbReference>
<evidence type="ECO:0000256" key="4">
    <source>
        <dbReference type="ARBA" id="ARBA00022729"/>
    </source>
</evidence>
<evidence type="ECO:0000256" key="13">
    <source>
        <dbReference type="RuleBase" id="RU363034"/>
    </source>
</evidence>
<dbReference type="GO" id="GO:0042381">
    <property type="term" value="P:hemolymph coagulation"/>
    <property type="evidence" value="ECO:0007669"/>
    <property type="project" value="UniProtKB-KW"/>
</dbReference>
<dbReference type="GO" id="GO:0006508">
    <property type="term" value="P:proteolysis"/>
    <property type="evidence" value="ECO:0007669"/>
    <property type="project" value="UniProtKB-KW"/>
</dbReference>
<dbReference type="PROSITE" id="PS50240">
    <property type="entry name" value="TRYPSIN_DOM"/>
    <property type="match status" value="1"/>
</dbReference>
<name>A0A9Q0RQ37_BLOTA</name>
<dbReference type="FunFam" id="2.40.10.10:FF:000120">
    <property type="entry name" value="Putative serine protease"/>
    <property type="match status" value="1"/>
</dbReference>
<dbReference type="EC" id="3.4.21.84" evidence="12"/>
<dbReference type="OMA" id="GIASWTI"/>
<dbReference type="GO" id="GO:0007155">
    <property type="term" value="P:cell adhesion"/>
    <property type="evidence" value="ECO:0007669"/>
    <property type="project" value="UniProtKB-KW"/>
</dbReference>
<evidence type="ECO:0000256" key="8">
    <source>
        <dbReference type="ARBA" id="ARBA00022825"/>
    </source>
</evidence>
<dbReference type="InterPro" id="IPR001254">
    <property type="entry name" value="Trypsin_dom"/>
</dbReference>
<evidence type="ECO:0000256" key="5">
    <source>
        <dbReference type="ARBA" id="ARBA00022734"/>
    </source>
</evidence>
<dbReference type="PROSITE" id="PS00135">
    <property type="entry name" value="TRYPSIN_SER"/>
    <property type="match status" value="1"/>
</dbReference>
<keyword evidence="6 13" id="KW-0378">Hydrolase</keyword>
<reference evidence="16" key="1">
    <citation type="submission" date="2022-12" db="EMBL/GenBank/DDBJ databases">
        <title>Genome assemblies of Blomia tropicalis.</title>
        <authorList>
            <person name="Cui Y."/>
        </authorList>
    </citation>
    <scope>NUCLEOTIDE SEQUENCE</scope>
    <source>
        <tissue evidence="16">Adult mites</tissue>
    </source>
</reference>
<dbReference type="AlphaFoldDB" id="A0A9Q0RQ37"/>
<comment type="catalytic activity">
    <reaction evidence="11">
        <text>Selective cleavage of 103-Arg-|-Ser-104 and 124-Ile-|-Ile-125 bonds in Limulus clotting factor B to form activated factor B. Cleavage of -Pro-Arg-|-Xaa- bonds in synthetic substrates.</text>
        <dbReference type="EC" id="3.4.21.84"/>
    </reaction>
</comment>
<evidence type="ECO:0000313" key="17">
    <source>
        <dbReference type="Proteomes" id="UP001142055"/>
    </source>
</evidence>
<evidence type="ECO:0000256" key="3">
    <source>
        <dbReference type="ARBA" id="ARBA00022670"/>
    </source>
</evidence>
<evidence type="ECO:0000256" key="6">
    <source>
        <dbReference type="ARBA" id="ARBA00022801"/>
    </source>
</evidence>
<dbReference type="GO" id="GO:0030246">
    <property type="term" value="F:carbohydrate binding"/>
    <property type="evidence" value="ECO:0007669"/>
    <property type="project" value="UniProtKB-KW"/>
</dbReference>
<evidence type="ECO:0000313" key="16">
    <source>
        <dbReference type="EMBL" id="KAJ6222205.1"/>
    </source>
</evidence>
<dbReference type="PANTHER" id="PTHR24252">
    <property type="entry name" value="ACROSIN-RELATED"/>
    <property type="match status" value="1"/>
</dbReference>
<evidence type="ECO:0000256" key="10">
    <source>
        <dbReference type="ARBA" id="ARBA00023157"/>
    </source>
</evidence>
<keyword evidence="2" id="KW-0768">Sushi</keyword>
<keyword evidence="8 13" id="KW-0720">Serine protease</keyword>
<keyword evidence="10" id="KW-1015">Disulfide bond</keyword>
<dbReference type="InterPro" id="IPR009003">
    <property type="entry name" value="Peptidase_S1_PA"/>
</dbReference>
<evidence type="ECO:0000256" key="12">
    <source>
        <dbReference type="ARBA" id="ARBA00066707"/>
    </source>
</evidence>
<organism evidence="16 17">
    <name type="scientific">Blomia tropicalis</name>
    <name type="common">Mite</name>
    <dbReference type="NCBI Taxonomy" id="40697"/>
    <lineage>
        <taxon>Eukaryota</taxon>
        <taxon>Metazoa</taxon>
        <taxon>Ecdysozoa</taxon>
        <taxon>Arthropoda</taxon>
        <taxon>Chelicerata</taxon>
        <taxon>Arachnida</taxon>
        <taxon>Acari</taxon>
        <taxon>Acariformes</taxon>
        <taxon>Sarcoptiformes</taxon>
        <taxon>Astigmata</taxon>
        <taxon>Glycyphagoidea</taxon>
        <taxon>Echimyopodidae</taxon>
        <taxon>Blomia</taxon>
    </lineage>
</organism>
<dbReference type="Gene3D" id="2.40.10.10">
    <property type="entry name" value="Trypsin-like serine proteases"/>
    <property type="match status" value="1"/>
</dbReference>
<evidence type="ECO:0000259" key="15">
    <source>
        <dbReference type="PROSITE" id="PS50240"/>
    </source>
</evidence>
<keyword evidence="9" id="KW-0130">Cell adhesion</keyword>
<dbReference type="Pfam" id="PF00089">
    <property type="entry name" value="Trypsin"/>
    <property type="match status" value="1"/>
</dbReference>
<evidence type="ECO:0000256" key="1">
    <source>
        <dbReference type="ARBA" id="ARBA00022536"/>
    </source>
</evidence>
<dbReference type="EMBL" id="JAPWDV010000001">
    <property type="protein sequence ID" value="KAJ6222205.1"/>
    <property type="molecule type" value="Genomic_DNA"/>
</dbReference>
<dbReference type="GO" id="GO:0004252">
    <property type="term" value="F:serine-type endopeptidase activity"/>
    <property type="evidence" value="ECO:0007669"/>
    <property type="project" value="InterPro"/>
</dbReference>
<accession>A0A9Q0RQ37</accession>
<keyword evidence="5" id="KW-0430">Lectin</keyword>
<dbReference type="SUPFAM" id="SSF50494">
    <property type="entry name" value="Trypsin-like serine proteases"/>
    <property type="match status" value="1"/>
</dbReference>
<comment type="caution">
    <text evidence="16">The sequence shown here is derived from an EMBL/GenBank/DDBJ whole genome shotgun (WGS) entry which is preliminary data.</text>
</comment>
<dbReference type="InterPro" id="IPR001314">
    <property type="entry name" value="Peptidase_S1A"/>
</dbReference>
<evidence type="ECO:0000256" key="7">
    <source>
        <dbReference type="ARBA" id="ARBA00022820"/>
    </source>
</evidence>
<keyword evidence="17" id="KW-1185">Reference proteome</keyword>
<dbReference type="InterPro" id="IPR043504">
    <property type="entry name" value="Peptidase_S1_PA_chymotrypsin"/>
</dbReference>
<protein>
    <recommendedName>
        <fullName evidence="12">limulus clotting factor C</fullName>
        <ecNumber evidence="12">3.4.21.84</ecNumber>
    </recommendedName>
</protein>
<dbReference type="PROSITE" id="PS00134">
    <property type="entry name" value="TRYPSIN_HIS"/>
    <property type="match status" value="1"/>
</dbReference>
<feature type="signal peptide" evidence="14">
    <location>
        <begin position="1"/>
        <end position="20"/>
    </location>
</feature>
<sequence>MRFHLIGAFCVFAIFQLAYSEKKLRQCNSQPYIDLNRIYGGSNARPMEFPHMASLKIRYLNSHICGATLIDDQWVLTAAHCFSRTRAPYNWKIKLGEHSLNNPDSTERDFNVIKVIIHEDYNSQNQLNDIALIKLNQSVDFKTNNHLKPICLADMKFIVRSGYHCVVSGWGKGEKGSVVTDVLQKLDQPLLNYEQCAKAWEGIGWPVTNKHVCVGDLKSQQGVCSGDSGGPVQCRLANGEWMQVGVTSWTTNICTATGYAAVFTQVNAYLDWINKNIESN</sequence>
<keyword evidence="3 13" id="KW-0645">Protease</keyword>
<keyword evidence="1" id="KW-0245">EGF-like domain</keyword>
<dbReference type="PRINTS" id="PR00722">
    <property type="entry name" value="CHYMOTRYPSIN"/>
</dbReference>
<evidence type="ECO:0000256" key="14">
    <source>
        <dbReference type="SAM" id="SignalP"/>
    </source>
</evidence>